<name>A0A8D8A3I4_CULPI</name>
<feature type="transmembrane region" description="Helical" evidence="1">
    <location>
        <begin position="6"/>
        <end position="24"/>
    </location>
</feature>
<proteinExistence type="predicted"/>
<protein>
    <submittedName>
        <fullName evidence="2">(northern house mosquito) hypothetical protein</fullName>
    </submittedName>
</protein>
<evidence type="ECO:0000256" key="1">
    <source>
        <dbReference type="SAM" id="Phobius"/>
    </source>
</evidence>
<evidence type="ECO:0000313" key="2">
    <source>
        <dbReference type="EMBL" id="CAG6449612.1"/>
    </source>
</evidence>
<keyword evidence="1" id="KW-0472">Membrane</keyword>
<organism evidence="2">
    <name type="scientific">Culex pipiens</name>
    <name type="common">House mosquito</name>
    <dbReference type="NCBI Taxonomy" id="7175"/>
    <lineage>
        <taxon>Eukaryota</taxon>
        <taxon>Metazoa</taxon>
        <taxon>Ecdysozoa</taxon>
        <taxon>Arthropoda</taxon>
        <taxon>Hexapoda</taxon>
        <taxon>Insecta</taxon>
        <taxon>Pterygota</taxon>
        <taxon>Neoptera</taxon>
        <taxon>Endopterygota</taxon>
        <taxon>Diptera</taxon>
        <taxon>Nematocera</taxon>
        <taxon>Culicoidea</taxon>
        <taxon>Culicidae</taxon>
        <taxon>Culicinae</taxon>
        <taxon>Culicini</taxon>
        <taxon>Culex</taxon>
        <taxon>Culex</taxon>
    </lineage>
</organism>
<dbReference type="AlphaFoldDB" id="A0A8D8A3I4"/>
<dbReference type="EMBL" id="HBUE01013580">
    <property type="protein sequence ID" value="CAG6449612.1"/>
    <property type="molecule type" value="Transcribed_RNA"/>
</dbReference>
<keyword evidence="1" id="KW-1133">Transmembrane helix</keyword>
<sequence>MITLGSNVLITFFISMAVIGWELLRGGKWAIGEGTTTESSRLLEAAAVADCAVDFAVLLANELDITGSSRSRSRSLVMKEALSSSTAVTALKLLLPMLLLLGSCCCCCWWWKLLPLEALCRVWPADVPLPAELPLPMLEYTCKLGSLGILL</sequence>
<reference evidence="2" key="1">
    <citation type="submission" date="2021-05" db="EMBL/GenBank/DDBJ databases">
        <authorList>
            <person name="Alioto T."/>
            <person name="Alioto T."/>
            <person name="Gomez Garrido J."/>
        </authorList>
    </citation>
    <scope>NUCLEOTIDE SEQUENCE</scope>
</reference>
<accession>A0A8D8A3I4</accession>
<keyword evidence="1" id="KW-0812">Transmembrane</keyword>